<keyword evidence="6" id="KW-0808">Transferase</keyword>
<proteinExistence type="inferred from homology"/>
<dbReference type="GO" id="GO:0009435">
    <property type="term" value="P:NAD+ biosynthetic process"/>
    <property type="evidence" value="ECO:0007669"/>
    <property type="project" value="UniProtKB-UniPathway"/>
</dbReference>
<evidence type="ECO:0000256" key="6">
    <source>
        <dbReference type="ARBA" id="ARBA00022679"/>
    </source>
</evidence>
<dbReference type="SUPFAM" id="SSF54675">
    <property type="entry name" value="Nicotinate/Quinolinate PRTase N-terminal domain-like"/>
    <property type="match status" value="1"/>
</dbReference>
<feature type="domain" description="Quinolinate phosphoribosyl transferase C-terminal" evidence="7">
    <location>
        <begin position="47"/>
        <end position="224"/>
    </location>
</feature>
<comment type="caution">
    <text evidence="9">The sequence shown here is derived from an EMBL/GenBank/DDBJ whole genome shotgun (WGS) entry which is preliminary data.</text>
</comment>
<dbReference type="InterPro" id="IPR036068">
    <property type="entry name" value="Nicotinate_pribotase-like_C"/>
</dbReference>
<dbReference type="AlphaFoldDB" id="X0X7U1"/>
<dbReference type="SUPFAM" id="SSF51690">
    <property type="entry name" value="Nicotinate/Quinolinate PRTase C-terminal domain-like"/>
    <property type="match status" value="1"/>
</dbReference>
<dbReference type="InterPro" id="IPR002638">
    <property type="entry name" value="Quinolinate_PRibosylTrfase_C"/>
</dbReference>
<dbReference type="GO" id="GO:0004514">
    <property type="term" value="F:nicotinate-nucleotide diphosphorylase (carboxylating) activity"/>
    <property type="evidence" value="ECO:0007669"/>
    <property type="project" value="UniProtKB-EC"/>
</dbReference>
<evidence type="ECO:0000256" key="2">
    <source>
        <dbReference type="ARBA" id="ARBA00009400"/>
    </source>
</evidence>
<dbReference type="InterPro" id="IPR027277">
    <property type="entry name" value="NadC/ModD"/>
</dbReference>
<feature type="domain" description="Quinolinate phosphoribosyl transferase N-terminal" evidence="8">
    <location>
        <begin position="2"/>
        <end position="45"/>
    </location>
</feature>
<evidence type="ECO:0000256" key="1">
    <source>
        <dbReference type="ARBA" id="ARBA00004893"/>
    </source>
</evidence>
<reference evidence="9" key="1">
    <citation type="journal article" date="2014" name="Front. Microbiol.">
        <title>High frequency of phylogenetically diverse reductive dehalogenase-homologous genes in deep subseafloor sedimentary metagenomes.</title>
        <authorList>
            <person name="Kawai M."/>
            <person name="Futagami T."/>
            <person name="Toyoda A."/>
            <person name="Takaki Y."/>
            <person name="Nishi S."/>
            <person name="Hori S."/>
            <person name="Arai W."/>
            <person name="Tsubouchi T."/>
            <person name="Morono Y."/>
            <person name="Uchiyama I."/>
            <person name="Ito T."/>
            <person name="Fujiyama A."/>
            <person name="Inagaki F."/>
            <person name="Takami H."/>
        </authorList>
    </citation>
    <scope>NUCLEOTIDE SEQUENCE</scope>
    <source>
        <strain evidence="9">Expedition CK06-06</strain>
    </source>
</reference>
<dbReference type="PANTHER" id="PTHR32179:SF3">
    <property type="entry name" value="NICOTINATE-NUCLEOTIDE PYROPHOSPHORYLASE [CARBOXYLATING]"/>
    <property type="match status" value="1"/>
</dbReference>
<dbReference type="Pfam" id="PF02749">
    <property type="entry name" value="QRPTase_N"/>
    <property type="match status" value="1"/>
</dbReference>
<organism evidence="9">
    <name type="scientific">marine sediment metagenome</name>
    <dbReference type="NCBI Taxonomy" id="412755"/>
    <lineage>
        <taxon>unclassified sequences</taxon>
        <taxon>metagenomes</taxon>
        <taxon>ecological metagenomes</taxon>
    </lineage>
</organism>
<dbReference type="InterPro" id="IPR004393">
    <property type="entry name" value="NadC"/>
</dbReference>
<dbReference type="GO" id="GO:0034213">
    <property type="term" value="P:quinolinate catabolic process"/>
    <property type="evidence" value="ECO:0007669"/>
    <property type="project" value="TreeGrafter"/>
</dbReference>
<protein>
    <recommendedName>
        <fullName evidence="3">nicotinate-nucleotide diphosphorylase (carboxylating)</fullName>
        <ecNumber evidence="3">2.4.2.19</ecNumber>
    </recommendedName>
</protein>
<dbReference type="InterPro" id="IPR022412">
    <property type="entry name" value="Quinolinate_PRibosylTrfase_N"/>
</dbReference>
<dbReference type="EC" id="2.4.2.19" evidence="3"/>
<dbReference type="InterPro" id="IPR037128">
    <property type="entry name" value="Quinolinate_PRibosylTase_N_sf"/>
</dbReference>
<keyword evidence="5" id="KW-0328">Glycosyltransferase</keyword>
<evidence type="ECO:0000259" key="7">
    <source>
        <dbReference type="Pfam" id="PF01729"/>
    </source>
</evidence>
<gene>
    <name evidence="9" type="ORF">S01H1_49285</name>
</gene>
<keyword evidence="4" id="KW-0662">Pyridine nucleotide biosynthesis</keyword>
<dbReference type="NCBIfam" id="TIGR00078">
    <property type="entry name" value="nadC"/>
    <property type="match status" value="1"/>
</dbReference>
<comment type="similarity">
    <text evidence="2">Belongs to the NadC/ModD family.</text>
</comment>
<accession>X0X7U1</accession>
<dbReference type="PANTHER" id="PTHR32179">
    <property type="entry name" value="NICOTINATE-NUCLEOTIDE PYROPHOSPHORYLASE [CARBOXYLATING]"/>
    <property type="match status" value="1"/>
</dbReference>
<dbReference type="Gene3D" id="3.90.1170.20">
    <property type="entry name" value="Quinolinate phosphoribosyl transferase, N-terminal domain"/>
    <property type="match status" value="1"/>
</dbReference>
<dbReference type="FunFam" id="3.20.20.70:FF:000030">
    <property type="entry name" value="Nicotinate-nucleotide pyrophosphorylase, carboxylating"/>
    <property type="match status" value="1"/>
</dbReference>
<dbReference type="Pfam" id="PF01729">
    <property type="entry name" value="QRPTase_C"/>
    <property type="match status" value="1"/>
</dbReference>
<comment type="pathway">
    <text evidence="1">Cofactor biosynthesis; NAD(+) biosynthesis; nicotinate D-ribonucleotide from quinolinate: step 1/1.</text>
</comment>
<evidence type="ECO:0000256" key="4">
    <source>
        <dbReference type="ARBA" id="ARBA00022642"/>
    </source>
</evidence>
<dbReference type="GO" id="GO:0005737">
    <property type="term" value="C:cytoplasm"/>
    <property type="evidence" value="ECO:0007669"/>
    <property type="project" value="TreeGrafter"/>
</dbReference>
<evidence type="ECO:0000256" key="5">
    <source>
        <dbReference type="ARBA" id="ARBA00022676"/>
    </source>
</evidence>
<evidence type="ECO:0000256" key="3">
    <source>
        <dbReference type="ARBA" id="ARBA00011944"/>
    </source>
</evidence>
<evidence type="ECO:0000259" key="8">
    <source>
        <dbReference type="Pfam" id="PF02749"/>
    </source>
</evidence>
<name>X0X7U1_9ZZZZ</name>
<dbReference type="Gene3D" id="3.20.20.70">
    <property type="entry name" value="Aldolase class I"/>
    <property type="match status" value="1"/>
</dbReference>
<evidence type="ECO:0000313" key="9">
    <source>
        <dbReference type="EMBL" id="GAG21026.1"/>
    </source>
</evidence>
<dbReference type="EMBL" id="BARS01031693">
    <property type="protein sequence ID" value="GAG21026.1"/>
    <property type="molecule type" value="Genomic_DNA"/>
</dbReference>
<dbReference type="UniPathway" id="UPA00253">
    <property type="reaction ID" value="UER00331"/>
</dbReference>
<dbReference type="InterPro" id="IPR013785">
    <property type="entry name" value="Aldolase_TIM"/>
</dbReference>
<feature type="non-terminal residue" evidence="9">
    <location>
        <position position="1"/>
    </location>
</feature>
<sequence length="228" mass="25658">GTKVKLHKKDGDKLSRNSLIMVVEGKLKDLLKTERSALDILQRMSGIATLTSKLKEKVKNRVAIAPTRKTQWRYLDKKAVYAGGGLTHRLALWESILIKDNHLKAIKKLHIKNPIKTALKDSSRNKKAVFMEIEVTNKKDAIKAAETFKELTLKKPCLIMLDNIKPKKLKQIIRQLKKLNLYSHVLIEASGGITPHNIKTYANTGVDVVSLGYLTHSVKILDISHSIV</sequence>